<accession>E3J1C8</accession>
<dbReference type="Proteomes" id="UP000002484">
    <property type="component" value="Chromosome"/>
</dbReference>
<dbReference type="EMBL" id="CP002299">
    <property type="protein sequence ID" value="ADP80449.1"/>
    <property type="molecule type" value="Genomic_DNA"/>
</dbReference>
<evidence type="ECO:0000259" key="1">
    <source>
        <dbReference type="Pfam" id="PF09664"/>
    </source>
</evidence>
<dbReference type="InterPro" id="IPR024465">
    <property type="entry name" value="DUF2399"/>
</dbReference>
<dbReference type="Pfam" id="PF09664">
    <property type="entry name" value="DUF2399"/>
    <property type="match status" value="1"/>
</dbReference>
<dbReference type="HOGENOM" id="CLU_035709_0_0_11"/>
<evidence type="ECO:0000313" key="4">
    <source>
        <dbReference type="Proteomes" id="UP000002484"/>
    </source>
</evidence>
<dbReference type="InterPro" id="IPR013495">
    <property type="entry name" value="CHP02679"/>
</dbReference>
<dbReference type="AlphaFoldDB" id="E3J1C8"/>
<evidence type="ECO:0008006" key="5">
    <source>
        <dbReference type="Google" id="ProtNLM"/>
    </source>
</evidence>
<keyword evidence="4" id="KW-1185">Reference proteome</keyword>
<dbReference type="OrthoDB" id="8188786at2"/>
<feature type="domain" description="DUF2399" evidence="1">
    <location>
        <begin position="287"/>
        <end position="439"/>
    </location>
</feature>
<name>E3J1C8_PSEI1</name>
<protein>
    <recommendedName>
        <fullName evidence="5">TIGR02679 family protein</fullName>
    </recommendedName>
</protein>
<reference evidence="3 4" key="1">
    <citation type="submission" date="2010-10" db="EMBL/GenBank/DDBJ databases">
        <title>Complete sequence of Frankia sp. EuI1c.</title>
        <authorList>
            <consortium name="US DOE Joint Genome Institute"/>
            <person name="Lucas S."/>
            <person name="Copeland A."/>
            <person name="Lapidus A."/>
            <person name="Cheng J.-F."/>
            <person name="Bruce D."/>
            <person name="Goodwin L."/>
            <person name="Pitluck S."/>
            <person name="Chertkov O."/>
            <person name="Detter J.C."/>
            <person name="Han C."/>
            <person name="Tapia R."/>
            <person name="Land M."/>
            <person name="Hauser L."/>
            <person name="Jeffries C."/>
            <person name="Kyrpides N."/>
            <person name="Ivanova N."/>
            <person name="Mikhailova N."/>
            <person name="Beauchemin N."/>
            <person name="Sen A."/>
            <person name="Sur S.A."/>
            <person name="Gtari M."/>
            <person name="Wall L."/>
            <person name="Tisa L."/>
            <person name="Woyke T."/>
        </authorList>
    </citation>
    <scope>NUCLEOTIDE SEQUENCE [LARGE SCALE GENOMIC DNA]</scope>
    <source>
        <strain evidence="4">DSM 45817 / CECT 9037 / EuI1c</strain>
    </source>
</reference>
<evidence type="ECO:0000259" key="2">
    <source>
        <dbReference type="Pfam" id="PF11796"/>
    </source>
</evidence>
<dbReference type="KEGG" id="fri:FraEuI1c_2413"/>
<dbReference type="NCBIfam" id="TIGR02679">
    <property type="entry name" value="TIGR02679 family protein"/>
    <property type="match status" value="1"/>
</dbReference>
<gene>
    <name evidence="3" type="ordered locus">FraEuI1c_2413</name>
</gene>
<proteinExistence type="predicted"/>
<dbReference type="Pfam" id="PF11796">
    <property type="entry name" value="DUF3323"/>
    <property type="match status" value="1"/>
</dbReference>
<organism evidence="3 4">
    <name type="scientific">Pseudofrankia inefficax (strain DSM 45817 / CECT 9037 / DDB 130130 / EuI1c)</name>
    <name type="common">Frankia inefficax</name>
    <dbReference type="NCBI Taxonomy" id="298654"/>
    <lineage>
        <taxon>Bacteria</taxon>
        <taxon>Bacillati</taxon>
        <taxon>Actinomycetota</taxon>
        <taxon>Actinomycetes</taxon>
        <taxon>Frankiales</taxon>
        <taxon>Frankiaceae</taxon>
        <taxon>Pseudofrankia</taxon>
    </lineage>
</organism>
<dbReference type="eggNOG" id="COG4924">
    <property type="taxonomic scope" value="Bacteria"/>
</dbReference>
<sequence length="441" mass="46110">MMSPSPTPLPAATRAYLEAPVLAPVWAAARARLERNELKPTGTLRMDLDEAAAAQLSGLLGVAVPAGAGRAIRLADLDVALRASKAGRGLVSVLESLSGETLRDRKADQRISDEQWARVWRALDETLHDEGLGTAPWVGIWVADLRRTGILTRAGADIARRAVTDAAHALGQLGRTSAPGLCTAPDEPFPGEASTQLQIGALATATTGDSHGLDDARLTSAAVLRAVAIACGLPAPASSADRRALWRMVGVATDSVSGTVLVWSLRPPGCDPWSEMMRLRADLGLVTHLTLHELERAGKVRLRPGGQVVSLCENPQVLQAAARAEVSAPLVCLSGSPAEVGTRLVRTLVGDGAPVRYHGDFDWPGIAIAARLLAVGATPWRMSAADYRRAVAGLAADVGLPLTGTPEATAWDPDLAAAMIRAGVAVHEESLLDDLLADLAL</sequence>
<dbReference type="STRING" id="298654.FraEuI1c_2413"/>
<dbReference type="InParanoid" id="E3J1C8"/>
<evidence type="ECO:0000313" key="3">
    <source>
        <dbReference type="EMBL" id="ADP80449.1"/>
    </source>
</evidence>
<dbReference type="InterPro" id="IPR024466">
    <property type="entry name" value="CHP02679_N"/>
</dbReference>
<feature type="domain" description="Conserved hypothetical protein CHP02679 N terminus" evidence="2">
    <location>
        <begin position="41"/>
        <end position="267"/>
    </location>
</feature>